<dbReference type="InterPro" id="IPR002104">
    <property type="entry name" value="Integrase_catalytic"/>
</dbReference>
<dbReference type="Gene3D" id="1.10.443.10">
    <property type="entry name" value="Intergrase catalytic core"/>
    <property type="match status" value="1"/>
</dbReference>
<dbReference type="InterPro" id="IPR011931">
    <property type="entry name" value="Recomb_XerC"/>
</dbReference>
<protein>
    <recommendedName>
        <fullName evidence="10 11">Tyrosine recombinase XerC</fullName>
    </recommendedName>
</protein>
<dbReference type="GO" id="GO:0005737">
    <property type="term" value="C:cytoplasm"/>
    <property type="evidence" value="ECO:0007669"/>
    <property type="project" value="UniProtKB-SubCell"/>
</dbReference>
<dbReference type="KEGG" id="knv:Pan216_14690"/>
<dbReference type="GO" id="GO:0006313">
    <property type="term" value="P:DNA transposition"/>
    <property type="evidence" value="ECO:0007669"/>
    <property type="project" value="UniProtKB-UniRule"/>
</dbReference>
<evidence type="ECO:0000313" key="15">
    <source>
        <dbReference type="Proteomes" id="UP000317093"/>
    </source>
</evidence>
<dbReference type="Proteomes" id="UP000317093">
    <property type="component" value="Chromosome"/>
</dbReference>
<dbReference type="NCBIfam" id="NF001399">
    <property type="entry name" value="PRK00283.1"/>
    <property type="match status" value="1"/>
</dbReference>
<dbReference type="InterPro" id="IPR050090">
    <property type="entry name" value="Tyrosine_recombinase_XerCD"/>
</dbReference>
<comment type="similarity">
    <text evidence="2 10">Belongs to the 'phage' integrase family. XerC subfamily.</text>
</comment>
<dbReference type="GO" id="GO:0007059">
    <property type="term" value="P:chromosome segregation"/>
    <property type="evidence" value="ECO:0007669"/>
    <property type="project" value="UniProtKB-UniRule"/>
</dbReference>
<dbReference type="PROSITE" id="PS51898">
    <property type="entry name" value="TYR_RECOMBINASE"/>
    <property type="match status" value="1"/>
</dbReference>
<keyword evidence="9 10" id="KW-0131">Cell cycle</keyword>
<gene>
    <name evidence="14" type="primary">xerC_1</name>
    <name evidence="10" type="synonym">xerC</name>
    <name evidence="14" type="ORF">Pan216_14690</name>
</gene>
<keyword evidence="5 10" id="KW-0159">Chromosome partition</keyword>
<feature type="domain" description="Core-binding (CB)" evidence="13">
    <location>
        <begin position="1"/>
        <end position="87"/>
    </location>
</feature>
<dbReference type="PANTHER" id="PTHR30349">
    <property type="entry name" value="PHAGE INTEGRASE-RELATED"/>
    <property type="match status" value="1"/>
</dbReference>
<keyword evidence="6 10" id="KW-0229">DNA integration</keyword>
<dbReference type="AlphaFoldDB" id="A0A518B0Z6"/>
<sequence length="297" mass="33525">MDEWVDRFLDHLRIERNRSDHTVKSYSEDLRAAREFWAETLKQSPPIDAISTSLVRAFLAHLHASGYKASSISRRLSALRSFFRYICRQGALERNPTDGLRGPKIGRSLPTFMASTQIETLLEAPPGDKPLGLRDRAILETAYAAGLRVSELVGLNLDDLDLQEGVIRVRGKGKRERVGLLGRHAIAAILRWLSVRQPDETAKREHQVALFLNKHGTRLSARSVGRMLEKYLKQAGLDPRISPHTLRHTFATHLMDRGADIRSVQELLGHASITTTQIYTHVSTDRLRKAYDEAGPR</sequence>
<dbReference type="InterPro" id="IPR023009">
    <property type="entry name" value="Tyrosine_recombinase_XerC/XerD"/>
</dbReference>
<dbReference type="GO" id="GO:0009037">
    <property type="term" value="F:tyrosine-based site-specific recombinase activity"/>
    <property type="evidence" value="ECO:0007669"/>
    <property type="project" value="UniProtKB-UniRule"/>
</dbReference>
<dbReference type="InterPro" id="IPR013762">
    <property type="entry name" value="Integrase-like_cat_sf"/>
</dbReference>
<evidence type="ECO:0000259" key="12">
    <source>
        <dbReference type="PROSITE" id="PS51898"/>
    </source>
</evidence>
<dbReference type="EMBL" id="CP036279">
    <property type="protein sequence ID" value="QDU60622.1"/>
    <property type="molecule type" value="Genomic_DNA"/>
</dbReference>
<dbReference type="InterPro" id="IPR011010">
    <property type="entry name" value="DNA_brk_join_enz"/>
</dbReference>
<evidence type="ECO:0000256" key="2">
    <source>
        <dbReference type="ARBA" id="ARBA00006657"/>
    </source>
</evidence>
<dbReference type="Pfam" id="PF00589">
    <property type="entry name" value="Phage_integrase"/>
    <property type="match status" value="1"/>
</dbReference>
<dbReference type="NCBIfam" id="NF040815">
    <property type="entry name" value="recomb_XerA_Arch"/>
    <property type="match status" value="1"/>
</dbReference>
<keyword evidence="7 10" id="KW-0238">DNA-binding</keyword>
<feature type="active site" evidence="10">
    <location>
        <position position="244"/>
    </location>
</feature>
<feature type="active site" description="O-(3'-phospho-DNA)-tyrosine intermediate" evidence="10">
    <location>
        <position position="279"/>
    </location>
</feature>
<feature type="active site" evidence="10">
    <location>
        <position position="247"/>
    </location>
</feature>
<dbReference type="Gene3D" id="1.10.150.130">
    <property type="match status" value="1"/>
</dbReference>
<evidence type="ECO:0000256" key="6">
    <source>
        <dbReference type="ARBA" id="ARBA00022908"/>
    </source>
</evidence>
<evidence type="ECO:0000256" key="9">
    <source>
        <dbReference type="ARBA" id="ARBA00023306"/>
    </source>
</evidence>
<feature type="domain" description="Tyr recombinase" evidence="12">
    <location>
        <begin position="108"/>
        <end position="292"/>
    </location>
</feature>
<reference evidence="14 15" key="1">
    <citation type="submission" date="2019-02" db="EMBL/GenBank/DDBJ databases">
        <title>Deep-cultivation of Planctomycetes and their phenomic and genomic characterization uncovers novel biology.</title>
        <authorList>
            <person name="Wiegand S."/>
            <person name="Jogler M."/>
            <person name="Boedeker C."/>
            <person name="Pinto D."/>
            <person name="Vollmers J."/>
            <person name="Rivas-Marin E."/>
            <person name="Kohn T."/>
            <person name="Peeters S.H."/>
            <person name="Heuer A."/>
            <person name="Rast P."/>
            <person name="Oberbeckmann S."/>
            <person name="Bunk B."/>
            <person name="Jeske O."/>
            <person name="Meyerdierks A."/>
            <person name="Storesund J.E."/>
            <person name="Kallscheuer N."/>
            <person name="Luecker S."/>
            <person name="Lage O.M."/>
            <person name="Pohl T."/>
            <person name="Merkel B.J."/>
            <person name="Hornburger P."/>
            <person name="Mueller R.-W."/>
            <person name="Bruemmer F."/>
            <person name="Labrenz M."/>
            <person name="Spormann A.M."/>
            <person name="Op den Camp H."/>
            <person name="Overmann J."/>
            <person name="Amann R."/>
            <person name="Jetten M.S.M."/>
            <person name="Mascher T."/>
            <person name="Medema M.H."/>
            <person name="Devos D.P."/>
            <person name="Kaster A.-K."/>
            <person name="Ovreas L."/>
            <person name="Rohde M."/>
            <person name="Galperin M.Y."/>
            <person name="Jogler C."/>
        </authorList>
    </citation>
    <scope>NUCLEOTIDE SEQUENCE [LARGE SCALE GENOMIC DNA]</scope>
    <source>
        <strain evidence="14 15">Pan216</strain>
    </source>
</reference>
<feature type="active site" evidence="10">
    <location>
        <position position="172"/>
    </location>
</feature>
<proteinExistence type="inferred from homology"/>
<evidence type="ECO:0000256" key="3">
    <source>
        <dbReference type="ARBA" id="ARBA00022490"/>
    </source>
</evidence>
<dbReference type="SUPFAM" id="SSF56349">
    <property type="entry name" value="DNA breaking-rejoining enzymes"/>
    <property type="match status" value="1"/>
</dbReference>
<comment type="subunit">
    <text evidence="10">Forms a cyclic heterotetrameric complex composed of two molecules of XerC and two molecules of XerD.</text>
</comment>
<evidence type="ECO:0000256" key="10">
    <source>
        <dbReference type="HAMAP-Rule" id="MF_01808"/>
    </source>
</evidence>
<dbReference type="PROSITE" id="PS51900">
    <property type="entry name" value="CB"/>
    <property type="match status" value="1"/>
</dbReference>
<dbReference type="PANTHER" id="PTHR30349:SF77">
    <property type="entry name" value="TYROSINE RECOMBINASE XERC"/>
    <property type="match status" value="1"/>
</dbReference>
<name>A0A518B0Z6_9BACT</name>
<dbReference type="RefSeq" id="WP_145256750.1">
    <property type="nucleotide sequence ID" value="NZ_CP036279.1"/>
</dbReference>
<accession>A0A518B0Z6</accession>
<dbReference type="OrthoDB" id="9801717at2"/>
<dbReference type="InterPro" id="IPR010998">
    <property type="entry name" value="Integrase_recombinase_N"/>
</dbReference>
<evidence type="ECO:0000256" key="4">
    <source>
        <dbReference type="ARBA" id="ARBA00022618"/>
    </source>
</evidence>
<evidence type="ECO:0000256" key="5">
    <source>
        <dbReference type="ARBA" id="ARBA00022829"/>
    </source>
</evidence>
<dbReference type="HAMAP" id="MF_01808">
    <property type="entry name" value="Recomb_XerC_XerD"/>
    <property type="match status" value="1"/>
</dbReference>
<evidence type="ECO:0000256" key="8">
    <source>
        <dbReference type="ARBA" id="ARBA00023172"/>
    </source>
</evidence>
<dbReference type="InterPro" id="IPR004107">
    <property type="entry name" value="Integrase_SAM-like_N"/>
</dbReference>
<feature type="active site" evidence="10">
    <location>
        <position position="148"/>
    </location>
</feature>
<evidence type="ECO:0000256" key="1">
    <source>
        <dbReference type="ARBA" id="ARBA00004496"/>
    </source>
</evidence>
<evidence type="ECO:0000313" key="14">
    <source>
        <dbReference type="EMBL" id="QDU60622.1"/>
    </source>
</evidence>
<organism evidence="14 15">
    <name type="scientific">Kolteria novifilia</name>
    <dbReference type="NCBI Taxonomy" id="2527975"/>
    <lineage>
        <taxon>Bacteria</taxon>
        <taxon>Pseudomonadati</taxon>
        <taxon>Planctomycetota</taxon>
        <taxon>Planctomycetia</taxon>
        <taxon>Kolteriales</taxon>
        <taxon>Kolteriaceae</taxon>
        <taxon>Kolteria</taxon>
    </lineage>
</organism>
<keyword evidence="3 10" id="KW-0963">Cytoplasm</keyword>
<comment type="function">
    <text evidence="10">Site-specific tyrosine recombinase, which acts by catalyzing the cutting and rejoining of the recombining DNA molecules. The XerC-XerD complex is essential to convert dimers of the bacterial chromosome into monomers to permit their segregation at cell division. It also contributes to the segregational stability of plasmids.</text>
</comment>
<dbReference type="NCBIfam" id="TIGR02224">
    <property type="entry name" value="recomb_XerC"/>
    <property type="match status" value="1"/>
</dbReference>
<feature type="active site" evidence="10">
    <location>
        <position position="270"/>
    </location>
</feature>
<dbReference type="CDD" id="cd00798">
    <property type="entry name" value="INT_XerDC_C"/>
    <property type="match status" value="1"/>
</dbReference>
<dbReference type="GO" id="GO:0051301">
    <property type="term" value="P:cell division"/>
    <property type="evidence" value="ECO:0007669"/>
    <property type="project" value="UniProtKB-UniRule"/>
</dbReference>
<evidence type="ECO:0000259" key="13">
    <source>
        <dbReference type="PROSITE" id="PS51900"/>
    </source>
</evidence>
<evidence type="ECO:0000256" key="11">
    <source>
        <dbReference type="NCBIfam" id="TIGR02224"/>
    </source>
</evidence>
<comment type="subcellular location">
    <subcellularLocation>
        <location evidence="1 10">Cytoplasm</location>
    </subcellularLocation>
</comment>
<keyword evidence="15" id="KW-1185">Reference proteome</keyword>
<dbReference type="InterPro" id="IPR044068">
    <property type="entry name" value="CB"/>
</dbReference>
<keyword evidence="4 10" id="KW-0132">Cell division</keyword>
<keyword evidence="8 10" id="KW-0233">DNA recombination</keyword>
<evidence type="ECO:0000256" key="7">
    <source>
        <dbReference type="ARBA" id="ARBA00023125"/>
    </source>
</evidence>
<dbReference type="GO" id="GO:0003677">
    <property type="term" value="F:DNA binding"/>
    <property type="evidence" value="ECO:0007669"/>
    <property type="project" value="UniProtKB-UniRule"/>
</dbReference>
<dbReference type="Pfam" id="PF02899">
    <property type="entry name" value="Phage_int_SAM_1"/>
    <property type="match status" value="1"/>
</dbReference>